<proteinExistence type="inferred from homology"/>
<keyword evidence="2" id="KW-1277">Toxin-antitoxin system</keyword>
<evidence type="ECO:0000256" key="2">
    <source>
        <dbReference type="ARBA" id="ARBA00022649"/>
    </source>
</evidence>
<comment type="caution">
    <text evidence="3">The sequence shown here is derived from an EMBL/GenBank/DDBJ whole genome shotgun (WGS) entry which is preliminary data.</text>
</comment>
<evidence type="ECO:0000313" key="3">
    <source>
        <dbReference type="EMBL" id="RGS43998.1"/>
    </source>
</evidence>
<reference evidence="3 4" key="1">
    <citation type="submission" date="2018-08" db="EMBL/GenBank/DDBJ databases">
        <title>A genome reference for cultivated species of the human gut microbiota.</title>
        <authorList>
            <person name="Zou Y."/>
            <person name="Xue W."/>
            <person name="Luo G."/>
        </authorList>
    </citation>
    <scope>NUCLEOTIDE SEQUENCE [LARGE SCALE GENOMIC DNA]</scope>
    <source>
        <strain evidence="3 4">AF22-10AC</strain>
    </source>
</reference>
<comment type="similarity">
    <text evidence="1">Belongs to the RelE toxin family.</text>
</comment>
<protein>
    <submittedName>
        <fullName evidence="3">Type II toxin-antitoxin system RelE/ParE family toxin</fullName>
    </submittedName>
</protein>
<accession>A0A412IVA2</accession>
<sequence>MYKVEFTESAVKQLKKLDKQTVRVIKNWVIKNLVNTPDPRLHGKALKGNLKGIWRYRVGDYRLFASIEEEIITISIFEIGHRRDIYKK</sequence>
<dbReference type="RefSeq" id="WP_003866042.1">
    <property type="nucleotide sequence ID" value="NZ_CABLCL010000116.1"/>
</dbReference>
<dbReference type="SUPFAM" id="SSF143011">
    <property type="entry name" value="RelE-like"/>
    <property type="match status" value="1"/>
</dbReference>
<dbReference type="PANTHER" id="PTHR35601">
    <property type="entry name" value="TOXIN RELE"/>
    <property type="match status" value="1"/>
</dbReference>
<dbReference type="NCBIfam" id="TIGR02385">
    <property type="entry name" value="RelE_StbE"/>
    <property type="match status" value="1"/>
</dbReference>
<dbReference type="Pfam" id="PF05016">
    <property type="entry name" value="ParE_toxin"/>
    <property type="match status" value="1"/>
</dbReference>
<dbReference type="PANTHER" id="PTHR35601:SF1">
    <property type="entry name" value="TOXIN RELE"/>
    <property type="match status" value="1"/>
</dbReference>
<dbReference type="AlphaFoldDB" id="A0A412IVA2"/>
<dbReference type="InterPro" id="IPR035093">
    <property type="entry name" value="RelE/ParE_toxin_dom_sf"/>
</dbReference>
<dbReference type="InterPro" id="IPR007712">
    <property type="entry name" value="RelE/ParE_toxin"/>
</dbReference>
<gene>
    <name evidence="3" type="ORF">DWX92_11535</name>
</gene>
<organism evidence="3 4">
    <name type="scientific">Holdemanella biformis</name>
    <dbReference type="NCBI Taxonomy" id="1735"/>
    <lineage>
        <taxon>Bacteria</taxon>
        <taxon>Bacillati</taxon>
        <taxon>Bacillota</taxon>
        <taxon>Erysipelotrichia</taxon>
        <taxon>Erysipelotrichales</taxon>
        <taxon>Erysipelotrichaceae</taxon>
        <taxon>Holdemanella</taxon>
    </lineage>
</organism>
<dbReference type="Proteomes" id="UP000285274">
    <property type="component" value="Unassembled WGS sequence"/>
</dbReference>
<dbReference type="EMBL" id="QRVM01000084">
    <property type="protein sequence ID" value="RGS43998.1"/>
    <property type="molecule type" value="Genomic_DNA"/>
</dbReference>
<name>A0A412IVA2_9FIRM</name>
<evidence type="ECO:0000256" key="1">
    <source>
        <dbReference type="ARBA" id="ARBA00006226"/>
    </source>
</evidence>
<evidence type="ECO:0000313" key="4">
    <source>
        <dbReference type="Proteomes" id="UP000285274"/>
    </source>
</evidence>
<dbReference type="Gene3D" id="3.30.2310.20">
    <property type="entry name" value="RelE-like"/>
    <property type="match status" value="1"/>
</dbReference>